<evidence type="ECO:0000256" key="3">
    <source>
        <dbReference type="ARBA" id="ARBA00022525"/>
    </source>
</evidence>
<dbReference type="Gene3D" id="2.70.50.70">
    <property type="match status" value="1"/>
</dbReference>
<reference evidence="7" key="1">
    <citation type="submission" date="2013-05" db="EMBL/GenBank/DDBJ databases">
        <authorList>
            <person name="Li A."/>
        </authorList>
    </citation>
    <scope>NUCLEOTIDE SEQUENCE</scope>
</reference>
<dbReference type="InterPro" id="IPR049892">
    <property type="entry name" value="AA9"/>
</dbReference>
<dbReference type="GO" id="GO:0016787">
    <property type="term" value="F:hydrolase activity"/>
    <property type="evidence" value="ECO:0007669"/>
    <property type="project" value="UniProtKB-KW"/>
</dbReference>
<dbReference type="CDD" id="cd21175">
    <property type="entry name" value="LPMO_AA9"/>
    <property type="match status" value="1"/>
</dbReference>
<feature type="domain" description="Auxiliary Activity family 9 catalytic" evidence="6">
    <location>
        <begin position="22"/>
        <end position="237"/>
    </location>
</feature>
<name>S4VNV7_THEAU</name>
<keyword evidence="5" id="KW-0732">Signal</keyword>
<feature type="signal peptide" evidence="5">
    <location>
        <begin position="1"/>
        <end position="21"/>
    </location>
</feature>
<dbReference type="Pfam" id="PF03443">
    <property type="entry name" value="AA9"/>
    <property type="match status" value="1"/>
</dbReference>
<evidence type="ECO:0000313" key="7">
    <source>
        <dbReference type="EMBL" id="AGO68294.1"/>
    </source>
</evidence>
<dbReference type="AlphaFoldDB" id="S4VNV7"/>
<keyword evidence="3" id="KW-0964">Secreted</keyword>
<feature type="chain" id="PRO_5004533664" evidence="5">
    <location>
        <begin position="22"/>
        <end position="249"/>
    </location>
</feature>
<keyword evidence="4" id="KW-1015">Disulfide bond</keyword>
<dbReference type="GO" id="GO:0005576">
    <property type="term" value="C:extracellular region"/>
    <property type="evidence" value="ECO:0007669"/>
    <property type="project" value="UniProtKB-SubCell"/>
</dbReference>
<evidence type="ECO:0000256" key="5">
    <source>
        <dbReference type="SAM" id="SignalP"/>
    </source>
</evidence>
<dbReference type="InterPro" id="IPR005103">
    <property type="entry name" value="AA9_LPMO"/>
</dbReference>
<dbReference type="PANTHER" id="PTHR33353">
    <property type="entry name" value="PUTATIVE (AFU_ORTHOLOGUE AFUA_1G12560)-RELATED"/>
    <property type="match status" value="1"/>
</dbReference>
<dbReference type="PANTHER" id="PTHR33353:SF34">
    <property type="entry name" value="ENDO-BETA-1,4-GLUCANASE D"/>
    <property type="match status" value="1"/>
</dbReference>
<sequence>MSFSKIIATAGVLASASLVAGHGFVQNIVIDGKKYVIARRNQYPYMSNPPEVIAWSTTATDLGFVDGTGYQTPDIICHRGAKPGALTAPVSPGGTVELQWTPWPDSHHGPVINYLAPCNGDCSTVDKTQLEFFKIAESGLINDDNPPGIWASDNLIAANNSWTVTIPTTIAPGNYVLRHEIIALHSAQNQDGAQNYPQCINLQVTGGGSDNPAGTLGTALYHDTDPGTLINIYQKLSSYIIPGPPLYTG</sequence>
<evidence type="ECO:0000256" key="1">
    <source>
        <dbReference type="ARBA" id="ARBA00001973"/>
    </source>
</evidence>
<dbReference type="SMR" id="S4VNV7"/>
<keyword evidence="7" id="KW-0378">Hydrolase</keyword>
<comment type="subcellular location">
    <subcellularLocation>
        <location evidence="2">Secreted</location>
    </subcellularLocation>
</comment>
<organism evidence="7">
    <name type="scientific">Thermoascus aurantiacus var. levisporus</name>
    <dbReference type="NCBI Taxonomy" id="306553"/>
    <lineage>
        <taxon>Eukaryota</taxon>
        <taxon>Fungi</taxon>
        <taxon>Dikarya</taxon>
        <taxon>Ascomycota</taxon>
        <taxon>Pezizomycotina</taxon>
        <taxon>Eurotiomycetes</taxon>
        <taxon>Eurotiomycetidae</taxon>
        <taxon>Eurotiales</taxon>
        <taxon>Thermoascaceae</taxon>
        <taxon>Thermoascus</taxon>
    </lineage>
</organism>
<accession>S4VNV7</accession>
<comment type="cofactor">
    <cofactor evidence="1">
        <name>Cu(2+)</name>
        <dbReference type="ChEBI" id="CHEBI:29036"/>
    </cofactor>
</comment>
<protein>
    <submittedName>
        <fullName evidence="7">61st family glycoside hydrolase</fullName>
    </submittedName>
</protein>
<evidence type="ECO:0000259" key="6">
    <source>
        <dbReference type="Pfam" id="PF03443"/>
    </source>
</evidence>
<dbReference type="EMBL" id="KF170230">
    <property type="protein sequence ID" value="AGO68294.1"/>
    <property type="molecule type" value="mRNA"/>
</dbReference>
<proteinExistence type="evidence at transcript level"/>
<evidence type="ECO:0000256" key="4">
    <source>
        <dbReference type="ARBA" id="ARBA00023157"/>
    </source>
</evidence>
<evidence type="ECO:0000256" key="2">
    <source>
        <dbReference type="ARBA" id="ARBA00004613"/>
    </source>
</evidence>